<keyword evidence="2" id="KW-1185">Reference proteome</keyword>
<protein>
    <submittedName>
        <fullName evidence="1">Uncharacterized protein</fullName>
    </submittedName>
</protein>
<reference evidence="1 2" key="1">
    <citation type="submission" date="2020-05" db="EMBL/GenBank/DDBJ databases">
        <authorList>
            <person name="Bohanan V.A."/>
            <person name="Brazelton B.R."/>
            <person name="Coffey L.M."/>
            <person name="Donovan A.R."/>
            <person name="Gales A.C."/>
            <person name="Glasscock A.J."/>
            <person name="Grill M."/>
            <person name="Harper M.C."/>
            <person name="Hollowell C.E."/>
            <person name="Liu T.Y."/>
            <person name="Mansour C."/>
            <person name="McDowell A.D."/>
            <person name="Miller T.E."/>
            <person name="Nash A.G."/>
            <person name="Seo J."/>
            <person name="Sherman Z.A."/>
            <person name="Albert R.M."/>
            <person name="Ayala A."/>
            <person name="Monti D.L."/>
            <person name="Garlena R.A."/>
            <person name="Russell D.A."/>
            <person name="Pope W.H."/>
            <person name="Jacobs-Sera D."/>
            <person name="Hatfull G.F."/>
        </authorList>
    </citation>
    <scope>NUCLEOTIDE SEQUENCE [LARGE SCALE GENOMIC DNA]</scope>
</reference>
<dbReference type="Proteomes" id="UP000516407">
    <property type="component" value="Segment"/>
</dbReference>
<proteinExistence type="predicted"/>
<sequence length="145" mass="15882">MARTSRRAIEAANKKADALLMREAGATLQQIGDKHYRGDRSNAHRAITEALAERAAENVEEVRQLENARLDAMQLGLWKNATRGDHLASAAVIRIMERRARLNGLDRPVQTEELGGGNVTVVFDSRVQPGGMSEVELEVDPPVGT</sequence>
<accession>A0A7G3VBT3</accession>
<evidence type="ECO:0000313" key="1">
    <source>
        <dbReference type="EMBL" id="QKY79767.1"/>
    </source>
</evidence>
<evidence type="ECO:0000313" key="2">
    <source>
        <dbReference type="Proteomes" id="UP000516407"/>
    </source>
</evidence>
<name>A0A7G3VBT3_9CAUD</name>
<organism evidence="1 2">
    <name type="scientific">Arthrobacter phage Bumble</name>
    <dbReference type="NCBI Taxonomy" id="2743904"/>
    <lineage>
        <taxon>Viruses</taxon>
        <taxon>Duplodnaviria</taxon>
        <taxon>Heunggongvirae</taxon>
        <taxon>Uroviricota</taxon>
        <taxon>Caudoviricetes</taxon>
        <taxon>Berryhillviridae</taxon>
        <taxon>Altadenavirus</taxon>
        <taxon>Altadenavirus bumble</taxon>
    </lineage>
</organism>
<gene>
    <name evidence="1" type="primary">1</name>
    <name evidence="1" type="ORF">SEA_BUMBLE_1</name>
</gene>
<dbReference type="EMBL" id="MT498055">
    <property type="protein sequence ID" value="QKY79767.1"/>
    <property type="molecule type" value="Genomic_DNA"/>
</dbReference>